<keyword evidence="1" id="KW-0812">Transmembrane</keyword>
<reference evidence="3 4" key="2">
    <citation type="submission" date="2019-01" db="EMBL/GenBank/DDBJ databases">
        <authorList>
            <person name="Li Y."/>
        </authorList>
    </citation>
    <scope>NUCLEOTIDE SEQUENCE [LARGE SCALE GENOMIC DNA]</scope>
    <source>
        <strain evidence="3 4">07D10-4-3</strain>
    </source>
</reference>
<feature type="transmembrane region" description="Helical" evidence="1">
    <location>
        <begin position="216"/>
        <end position="237"/>
    </location>
</feature>
<feature type="transmembrane region" description="Helical" evidence="1">
    <location>
        <begin position="58"/>
        <end position="78"/>
    </location>
</feature>
<dbReference type="PANTHER" id="PTHR22911">
    <property type="entry name" value="ACYL-MALONYL CONDENSING ENZYME-RELATED"/>
    <property type="match status" value="1"/>
</dbReference>
<reference evidence="3 4" key="1">
    <citation type="submission" date="2019-01" db="EMBL/GenBank/DDBJ databases">
        <title>Sinorhodobacter populi sp. nov. isolated from the symptomatic bark tissue of Populus euramericana canker.</title>
        <authorList>
            <person name="Xu G."/>
        </authorList>
    </citation>
    <scope>NUCLEOTIDE SEQUENCE [LARGE SCALE GENOMIC DNA]</scope>
    <source>
        <strain evidence="3 4">07D10-4-3</strain>
    </source>
</reference>
<feature type="transmembrane region" description="Helical" evidence="1">
    <location>
        <begin position="156"/>
        <end position="175"/>
    </location>
</feature>
<dbReference type="AlphaFoldDB" id="A0A443JZ80"/>
<keyword evidence="1" id="KW-1133">Transmembrane helix</keyword>
<accession>A0A443JZ80</accession>
<organism evidence="3 4">
    <name type="scientific">Paenirhodobacter populi</name>
    <dbReference type="NCBI Taxonomy" id="2306993"/>
    <lineage>
        <taxon>Bacteria</taxon>
        <taxon>Pseudomonadati</taxon>
        <taxon>Pseudomonadota</taxon>
        <taxon>Alphaproteobacteria</taxon>
        <taxon>Rhodobacterales</taxon>
        <taxon>Rhodobacter group</taxon>
        <taxon>Paenirhodobacter</taxon>
    </lineage>
</organism>
<gene>
    <name evidence="3" type="ORF">D2T29_21630</name>
</gene>
<protein>
    <submittedName>
        <fullName evidence="3">Multidrug DMT transporter permease</fullName>
    </submittedName>
</protein>
<proteinExistence type="predicted"/>
<feature type="transmembrane region" description="Helical" evidence="1">
    <location>
        <begin position="33"/>
        <end position="51"/>
    </location>
</feature>
<feature type="domain" description="EamA" evidence="2">
    <location>
        <begin position="6"/>
        <end position="137"/>
    </location>
</feature>
<feature type="transmembrane region" description="Helical" evidence="1">
    <location>
        <begin position="123"/>
        <end position="144"/>
    </location>
</feature>
<dbReference type="InterPro" id="IPR000620">
    <property type="entry name" value="EamA_dom"/>
</dbReference>
<dbReference type="Proteomes" id="UP000284451">
    <property type="component" value="Unassembled WGS sequence"/>
</dbReference>
<dbReference type="EMBL" id="SAUY01000059">
    <property type="protein sequence ID" value="RWR25786.1"/>
    <property type="molecule type" value="Genomic_DNA"/>
</dbReference>
<dbReference type="GO" id="GO:0016020">
    <property type="term" value="C:membrane"/>
    <property type="evidence" value="ECO:0007669"/>
    <property type="project" value="InterPro"/>
</dbReference>
<dbReference type="InterPro" id="IPR037185">
    <property type="entry name" value="EmrE-like"/>
</dbReference>
<name>A0A443JZ80_9RHOB</name>
<keyword evidence="1" id="KW-0472">Membrane</keyword>
<comment type="caution">
    <text evidence="3">The sequence shown here is derived from an EMBL/GenBank/DDBJ whole genome shotgun (WGS) entry which is preliminary data.</text>
</comment>
<dbReference type="PANTHER" id="PTHR22911:SF106">
    <property type="entry name" value="INTEGRAL MEMBRANE PROTEIN"/>
    <property type="match status" value="1"/>
</dbReference>
<dbReference type="SUPFAM" id="SSF103481">
    <property type="entry name" value="Multidrug resistance efflux transporter EmrE"/>
    <property type="match status" value="2"/>
</dbReference>
<feature type="transmembrane region" description="Helical" evidence="1">
    <location>
        <begin position="272"/>
        <end position="289"/>
    </location>
</feature>
<dbReference type="Pfam" id="PF00892">
    <property type="entry name" value="EamA"/>
    <property type="match status" value="2"/>
</dbReference>
<feature type="domain" description="EamA" evidence="2">
    <location>
        <begin position="164"/>
        <end position="288"/>
    </location>
</feature>
<sequence>MTLASLFLVVLASFFHASWNLLAKRAASVGPVFVFAYNLIACVAYAPWVLYLLAQGRIIWTLAGIGFVLLSGVIHLAYSLCLQRGYQVADLSVVYPIARGTGPMLSSIGAFLILGETPTGTGLLGLALVVAGLLLIATQGRLAAFTRPGGQAGVRWGTATGGLIAGYTVVDAYAVKALGIAPVVLDWFSNLLRFFLLLPLVLTNPRRAIESMRGHWWTAIGVGLLSPLSYILVLAALTGGAPLSLVAPMREMSMMVGALMGMLILREKVGPWRLAGCGVLVAGVILLSAS</sequence>
<evidence type="ECO:0000259" key="2">
    <source>
        <dbReference type="Pfam" id="PF00892"/>
    </source>
</evidence>
<dbReference type="Gene3D" id="1.10.3730.20">
    <property type="match status" value="2"/>
</dbReference>
<evidence type="ECO:0000313" key="4">
    <source>
        <dbReference type="Proteomes" id="UP000284451"/>
    </source>
</evidence>
<evidence type="ECO:0000313" key="3">
    <source>
        <dbReference type="EMBL" id="RWR25786.1"/>
    </source>
</evidence>
<dbReference type="RefSeq" id="WP_128234123.1">
    <property type="nucleotide sequence ID" value="NZ_SAUY01000059.1"/>
</dbReference>
<evidence type="ECO:0000256" key="1">
    <source>
        <dbReference type="SAM" id="Phobius"/>
    </source>
</evidence>
<feature type="transmembrane region" description="Helical" evidence="1">
    <location>
        <begin position="187"/>
        <end position="204"/>
    </location>
</feature>